<keyword evidence="1" id="KW-0472">Membrane</keyword>
<accession>A0A2G5K8M7</accession>
<dbReference type="RefSeq" id="WP_099591628.1">
    <property type="nucleotide sequence ID" value="NZ_MDGM01000007.1"/>
</dbReference>
<organism evidence="2 3">
    <name type="scientific">Paramylibacter kogurei</name>
    <dbReference type="NCBI Taxonomy" id="1889778"/>
    <lineage>
        <taxon>Bacteria</taxon>
        <taxon>Pseudomonadati</taxon>
        <taxon>Pseudomonadota</taxon>
        <taxon>Alphaproteobacteria</taxon>
        <taxon>Rhodobacterales</taxon>
        <taxon>Paracoccaceae</taxon>
        <taxon>Paramylibacter</taxon>
    </lineage>
</organism>
<dbReference type="OrthoDB" id="7875737at2"/>
<protein>
    <submittedName>
        <fullName evidence="2">Uncharacterized protein</fullName>
    </submittedName>
</protein>
<evidence type="ECO:0000313" key="3">
    <source>
        <dbReference type="Proteomes" id="UP000231516"/>
    </source>
</evidence>
<dbReference type="EMBL" id="MDGM01000007">
    <property type="protein sequence ID" value="PIB25886.1"/>
    <property type="molecule type" value="Genomic_DNA"/>
</dbReference>
<dbReference type="Proteomes" id="UP000231516">
    <property type="component" value="Unassembled WGS sequence"/>
</dbReference>
<proteinExistence type="predicted"/>
<keyword evidence="3" id="KW-1185">Reference proteome</keyword>
<keyword evidence="1" id="KW-1133">Transmembrane helix</keyword>
<gene>
    <name evidence="2" type="ORF">BFP76_12870</name>
</gene>
<reference evidence="2 3" key="1">
    <citation type="submission" date="2016-08" db="EMBL/GenBank/DDBJ databases">
        <title>Draft genome of Amylibacter sp. strain 4G11.</title>
        <authorList>
            <person name="Wong S.-K."/>
            <person name="Hamasaki K."/>
            <person name="Yoshizawa S."/>
        </authorList>
    </citation>
    <scope>NUCLEOTIDE SEQUENCE [LARGE SCALE GENOMIC DNA]</scope>
    <source>
        <strain evidence="2 3">4G11</strain>
    </source>
</reference>
<dbReference type="AlphaFoldDB" id="A0A2G5K8M7"/>
<sequence>MSALTIAGIALTLIGIAGLTYCIVKAYQAKKLGLTGEELTKHLQGLVAVNLGAFFLSAIGLALVIFGILF</sequence>
<feature type="transmembrane region" description="Helical" evidence="1">
    <location>
        <begin position="46"/>
        <end position="69"/>
    </location>
</feature>
<evidence type="ECO:0000256" key="1">
    <source>
        <dbReference type="SAM" id="Phobius"/>
    </source>
</evidence>
<keyword evidence="1" id="KW-0812">Transmembrane</keyword>
<name>A0A2G5K8M7_9RHOB</name>
<evidence type="ECO:0000313" key="2">
    <source>
        <dbReference type="EMBL" id="PIB25886.1"/>
    </source>
</evidence>
<comment type="caution">
    <text evidence="2">The sequence shown here is derived from an EMBL/GenBank/DDBJ whole genome shotgun (WGS) entry which is preliminary data.</text>
</comment>